<dbReference type="EMBL" id="JACAZH010000029">
    <property type="protein sequence ID" value="KAF7340824.1"/>
    <property type="molecule type" value="Genomic_DNA"/>
</dbReference>
<dbReference type="AlphaFoldDB" id="A0A8H7CKA0"/>
<sequence>MMPQISLPVFARSSLRPSRFSTGICAPDTLCSARRYVYLRVHFFRSTCARRVHLTLKSVAQRRTGQSLVVRSAGYRASRVESKRGRARGCNWSRVRVQLDAGAGTPGGGVCGHDDGAPTSTIPHAHVRPRPRARVRSRLRATHPPRRSTAPMTQAVLAVRARTLLTRVASQTSWTCSRGWGFIALVSSCADGCVVPDPAPARNGLHAGGVRALGGASRVGLHRIAPVVPCIALRRPRPRAGSERAPRGRWRRREEVWLGGTARRKGGTTISSASK</sequence>
<keyword evidence="2" id="KW-1185">Reference proteome</keyword>
<gene>
    <name evidence="1" type="ORF">MSAN_02111700</name>
</gene>
<dbReference type="Proteomes" id="UP000623467">
    <property type="component" value="Unassembled WGS sequence"/>
</dbReference>
<comment type="caution">
    <text evidence="1">The sequence shown here is derived from an EMBL/GenBank/DDBJ whole genome shotgun (WGS) entry which is preliminary data.</text>
</comment>
<reference evidence="1" key="1">
    <citation type="submission" date="2020-05" db="EMBL/GenBank/DDBJ databases">
        <title>Mycena genomes resolve the evolution of fungal bioluminescence.</title>
        <authorList>
            <person name="Tsai I.J."/>
        </authorList>
    </citation>
    <scope>NUCLEOTIDE SEQUENCE</scope>
    <source>
        <strain evidence="1">160909Yilan</strain>
    </source>
</reference>
<evidence type="ECO:0000313" key="1">
    <source>
        <dbReference type="EMBL" id="KAF7340824.1"/>
    </source>
</evidence>
<name>A0A8H7CKA0_9AGAR</name>
<proteinExistence type="predicted"/>
<protein>
    <submittedName>
        <fullName evidence="1">Uncharacterized protein</fullName>
    </submittedName>
</protein>
<evidence type="ECO:0000313" key="2">
    <source>
        <dbReference type="Proteomes" id="UP000623467"/>
    </source>
</evidence>
<accession>A0A8H7CKA0</accession>
<organism evidence="1 2">
    <name type="scientific">Mycena sanguinolenta</name>
    <dbReference type="NCBI Taxonomy" id="230812"/>
    <lineage>
        <taxon>Eukaryota</taxon>
        <taxon>Fungi</taxon>
        <taxon>Dikarya</taxon>
        <taxon>Basidiomycota</taxon>
        <taxon>Agaricomycotina</taxon>
        <taxon>Agaricomycetes</taxon>
        <taxon>Agaricomycetidae</taxon>
        <taxon>Agaricales</taxon>
        <taxon>Marasmiineae</taxon>
        <taxon>Mycenaceae</taxon>
        <taxon>Mycena</taxon>
    </lineage>
</organism>